<dbReference type="EC" id="2.4.2.52" evidence="7"/>
<evidence type="ECO:0000256" key="2">
    <source>
        <dbReference type="ARBA" id="ARBA00022679"/>
    </source>
</evidence>
<protein>
    <recommendedName>
        <fullName evidence="7">Probable 2-(5''-triphosphoribosyl)-3'-dephosphocoenzyme-A synthase</fullName>
        <shortName evidence="7">2-(5''-triphosphoribosyl)-3'-dephospho-CoA synthase</shortName>
        <ecNumber evidence="7">2.4.2.52</ecNumber>
    </recommendedName>
</protein>
<evidence type="ECO:0000256" key="6">
    <source>
        <dbReference type="ARBA" id="ARBA00048574"/>
    </source>
</evidence>
<dbReference type="InterPro" id="IPR002736">
    <property type="entry name" value="CitG"/>
</dbReference>
<dbReference type="Pfam" id="PF01874">
    <property type="entry name" value="CitG"/>
    <property type="match status" value="1"/>
</dbReference>
<dbReference type="PANTHER" id="PTHR30201">
    <property type="entry name" value="TRIPHOSPHORIBOSYL-DEPHOSPHO-COA SYNTHASE"/>
    <property type="match status" value="1"/>
</dbReference>
<keyword evidence="9" id="KW-1185">Reference proteome</keyword>
<sequence length="463" mass="51387">MISADFCKTVSLAGATVSLDALLAAREQRAALQQQCIADFRLPVLSVTLLAVGAVKKNGLLDTIFAHCLQELTACFAKLGVTPRAEFIRPLTTGHEALFVLPIAADTLKQAMMMLEARSPLSRLWDLDVFDEQGRLLSRSDFGGSPRRCLVCERDAKICARERTHSTEAILAEMQKRVLAETIADLARQALLDEVYLTPKPGLVDRRNNGSHRDMNVQTFERSAEALRPYFADCVRIGLDRLDLPPLQLFATIRPLGQQAEQAMWRATGGVNTHKGAIFAFGLVCTALGRLLGQGHYCAENWLTQLCDGVAEMTKGVCRELEMTAENQPLTAGMRLFRQFGLTGARGEAEKGFPLVRQAWTFWQNLPNIDDEHRLRLTLLFLMAHNQDTNVVHRGGLAGLTFVQQQAQQILADTQRQDKETLIAKLTAFDTACIQRNLSSGGSADLLGLTWFFILLDRILFTF</sequence>
<dbReference type="GO" id="GO:0050519">
    <property type="term" value="F:holo-citrate lyase synthase activity"/>
    <property type="evidence" value="ECO:0007669"/>
    <property type="project" value="UniProtKB-EC"/>
</dbReference>
<proteinExistence type="inferred from homology"/>
<evidence type="ECO:0000256" key="3">
    <source>
        <dbReference type="ARBA" id="ARBA00022695"/>
    </source>
</evidence>
<keyword evidence="3" id="KW-0548">Nucleotidyltransferase</keyword>
<dbReference type="InterPro" id="IPR005551">
    <property type="entry name" value="CitX"/>
</dbReference>
<dbReference type="AlphaFoldDB" id="A0A0J5P8H0"/>
<dbReference type="Proteomes" id="UP000036270">
    <property type="component" value="Unassembled WGS sequence"/>
</dbReference>
<dbReference type="PANTHER" id="PTHR30201:SF2">
    <property type="entry name" value="2-(5''-TRIPHOSPHORIBOSYL)-3'-DEPHOSPHOCOENZYME-A SYNTHASE"/>
    <property type="match status" value="1"/>
</dbReference>
<organism evidence="8 9">
    <name type="scientific">Muribacter muris</name>
    <dbReference type="NCBI Taxonomy" id="67855"/>
    <lineage>
        <taxon>Bacteria</taxon>
        <taxon>Pseudomonadati</taxon>
        <taxon>Pseudomonadota</taxon>
        <taxon>Gammaproteobacteria</taxon>
        <taxon>Pasteurellales</taxon>
        <taxon>Pasteurellaceae</taxon>
        <taxon>Muribacter</taxon>
    </lineage>
</organism>
<evidence type="ECO:0000256" key="1">
    <source>
        <dbReference type="ARBA" id="ARBA00001210"/>
    </source>
</evidence>
<dbReference type="NCBIfam" id="TIGR03125">
    <property type="entry name" value="citrate_citG"/>
    <property type="match status" value="1"/>
</dbReference>
<name>A0A0J5P8H0_9PAST</name>
<dbReference type="InterPro" id="IPR017551">
    <property type="entry name" value="TriPribosyl-deP-CoA_syn_CitG"/>
</dbReference>
<keyword evidence="4 7" id="KW-0547">Nucleotide-binding</keyword>
<evidence type="ECO:0000313" key="9">
    <source>
        <dbReference type="Proteomes" id="UP000036270"/>
    </source>
</evidence>
<dbReference type="HAMAP" id="MF_00397">
    <property type="entry name" value="CitG"/>
    <property type="match status" value="1"/>
</dbReference>
<gene>
    <name evidence="7" type="primary">citG</name>
    <name evidence="8" type="ORF">RO21_04450</name>
</gene>
<dbReference type="PATRIC" id="fig|67855.3.peg.747"/>
<keyword evidence="5 7" id="KW-0067">ATP-binding</keyword>
<evidence type="ECO:0000313" key="8">
    <source>
        <dbReference type="EMBL" id="KMK51789.1"/>
    </source>
</evidence>
<comment type="similarity">
    <text evidence="7">Belongs to the CitG/MdcB family.</text>
</comment>
<dbReference type="Gene3D" id="1.10.4200.10">
    <property type="entry name" value="Triphosphoribosyl-dephospho-CoA protein"/>
    <property type="match status" value="1"/>
</dbReference>
<dbReference type="STRING" id="67855.RO21_04450"/>
<dbReference type="GO" id="GO:0005524">
    <property type="term" value="F:ATP binding"/>
    <property type="evidence" value="ECO:0007669"/>
    <property type="project" value="UniProtKB-KW"/>
</dbReference>
<evidence type="ECO:0000256" key="4">
    <source>
        <dbReference type="ARBA" id="ARBA00022741"/>
    </source>
</evidence>
<evidence type="ECO:0000256" key="7">
    <source>
        <dbReference type="HAMAP-Rule" id="MF_00397"/>
    </source>
</evidence>
<evidence type="ECO:0000256" key="5">
    <source>
        <dbReference type="ARBA" id="ARBA00022840"/>
    </source>
</evidence>
<dbReference type="GO" id="GO:0046917">
    <property type="term" value="F:triphosphoribosyl-dephospho-CoA synthase activity"/>
    <property type="evidence" value="ECO:0007669"/>
    <property type="project" value="UniProtKB-UniRule"/>
</dbReference>
<reference evidence="8 9" key="1">
    <citation type="submission" date="2014-12" db="EMBL/GenBank/DDBJ databases">
        <title>Reclassification of Actinobacillus muris as Muribacter muris.</title>
        <authorList>
            <person name="Christensen H."/>
            <person name="Nicklas W."/>
            <person name="Bisgaard M."/>
        </authorList>
    </citation>
    <scope>NUCLEOTIDE SEQUENCE [LARGE SCALE GENOMIC DNA]</scope>
    <source>
        <strain evidence="8 9">Ackerman80-443D</strain>
    </source>
</reference>
<comment type="caution">
    <text evidence="8">The sequence shown here is derived from an EMBL/GenBank/DDBJ whole genome shotgun (WGS) entry which is preliminary data.</text>
</comment>
<dbReference type="NCBIfam" id="TIGR03124">
    <property type="entry name" value="citrate_citX"/>
    <property type="match status" value="1"/>
</dbReference>
<keyword evidence="2 7" id="KW-0808">Transferase</keyword>
<dbReference type="GO" id="GO:0051191">
    <property type="term" value="P:prosthetic group biosynthetic process"/>
    <property type="evidence" value="ECO:0007669"/>
    <property type="project" value="InterPro"/>
</dbReference>
<dbReference type="RefSeq" id="WP_047976591.1">
    <property type="nucleotide sequence ID" value="NZ_JWIZ01000023.1"/>
</dbReference>
<comment type="catalytic activity">
    <reaction evidence="6">
        <text>apo-[citrate lyase ACP] + 2'-(5''-triphospho-alpha-D-ribosyl)-3'-dephospho-CoA = holo-[citrate lyase ACP] + diphosphate</text>
        <dbReference type="Rhea" id="RHEA:16333"/>
        <dbReference type="Rhea" id="RHEA-COMP:10157"/>
        <dbReference type="Rhea" id="RHEA-COMP:10158"/>
        <dbReference type="ChEBI" id="CHEBI:29999"/>
        <dbReference type="ChEBI" id="CHEBI:33019"/>
        <dbReference type="ChEBI" id="CHEBI:61378"/>
        <dbReference type="ChEBI" id="CHEBI:82683"/>
        <dbReference type="EC" id="2.7.7.61"/>
    </reaction>
</comment>
<accession>A0A0J5P8H0</accession>
<dbReference type="Pfam" id="PF03802">
    <property type="entry name" value="CitX"/>
    <property type="match status" value="1"/>
</dbReference>
<comment type="catalytic activity">
    <reaction evidence="1 7">
        <text>3'-dephospho-CoA + ATP = 2'-(5''-triphospho-alpha-D-ribosyl)-3'-dephospho-CoA + adenine</text>
        <dbReference type="Rhea" id="RHEA:15117"/>
        <dbReference type="ChEBI" id="CHEBI:16708"/>
        <dbReference type="ChEBI" id="CHEBI:30616"/>
        <dbReference type="ChEBI" id="CHEBI:57328"/>
        <dbReference type="ChEBI" id="CHEBI:61378"/>
        <dbReference type="EC" id="2.4.2.52"/>
    </reaction>
</comment>
<dbReference type="EMBL" id="JWIZ01000023">
    <property type="protein sequence ID" value="KMK51789.1"/>
    <property type="molecule type" value="Genomic_DNA"/>
</dbReference>